<keyword evidence="1" id="KW-0233">DNA recombination</keyword>
<dbReference type="Pfam" id="PF00589">
    <property type="entry name" value="Phage_integrase"/>
    <property type="match status" value="1"/>
</dbReference>
<dbReference type="STRING" id="74969.FAD_0671"/>
<feature type="domain" description="Tyr recombinase" evidence="2">
    <location>
        <begin position="102"/>
        <end position="209"/>
    </location>
</feature>
<dbReference type="InterPro" id="IPR013762">
    <property type="entry name" value="Integrase-like_cat_sf"/>
</dbReference>
<evidence type="ECO:0000256" key="1">
    <source>
        <dbReference type="ARBA" id="ARBA00023172"/>
    </source>
</evidence>
<dbReference type="InterPro" id="IPR011010">
    <property type="entry name" value="DNA_brk_join_enz"/>
</dbReference>
<dbReference type="PROSITE" id="PS51898">
    <property type="entry name" value="TYR_RECOMBINASE"/>
    <property type="match status" value="1"/>
</dbReference>
<keyword evidence="4" id="KW-1185">Reference proteome</keyword>
<organism evidence="3 4">
    <name type="scientific">Ferroplasma acidiphilum</name>
    <dbReference type="NCBI Taxonomy" id="74969"/>
    <lineage>
        <taxon>Archaea</taxon>
        <taxon>Methanobacteriati</taxon>
        <taxon>Thermoplasmatota</taxon>
        <taxon>Thermoplasmata</taxon>
        <taxon>Thermoplasmatales</taxon>
        <taxon>Ferroplasmaceae</taxon>
        <taxon>Ferroplasma</taxon>
    </lineage>
</organism>
<dbReference type="InterPro" id="IPR002104">
    <property type="entry name" value="Integrase_catalytic"/>
</dbReference>
<dbReference type="CDD" id="cd00397">
    <property type="entry name" value="DNA_BRE_C"/>
    <property type="match status" value="1"/>
</dbReference>
<reference evidence="3 4" key="1">
    <citation type="submission" date="2011-10" db="EMBL/GenBank/DDBJ databases">
        <title>Metabolic and evolutionary patterns in the extreme acidophile Ferroplasma acidiphilum.</title>
        <authorList>
            <person name="Golyshina O.V."/>
            <person name="Kozyavkin S.A."/>
            <person name="Tatusov R.L."/>
            <person name="Slesarev A.I."/>
            <person name="Golyshin P.N."/>
        </authorList>
    </citation>
    <scope>NUCLEOTIDE SEQUENCE [LARGE SCALE GENOMIC DNA]</scope>
    <source>
        <strain evidence="4">Y</strain>
    </source>
</reference>
<dbReference type="GO" id="GO:0006310">
    <property type="term" value="P:DNA recombination"/>
    <property type="evidence" value="ECO:0007669"/>
    <property type="project" value="UniProtKB-KW"/>
</dbReference>
<evidence type="ECO:0000259" key="2">
    <source>
        <dbReference type="PROSITE" id="PS51898"/>
    </source>
</evidence>
<protein>
    <submittedName>
        <fullName evidence="3">DNA integrase family protein</fullName>
    </submittedName>
</protein>
<gene>
    <name evidence="3" type="ORF">FAD_0671</name>
</gene>
<evidence type="ECO:0000313" key="3">
    <source>
        <dbReference type="EMBL" id="ARD84580.1"/>
    </source>
</evidence>
<evidence type="ECO:0000313" key="4">
    <source>
        <dbReference type="Proteomes" id="UP000192050"/>
    </source>
</evidence>
<dbReference type="AlphaFoldDB" id="A0A1V0N341"/>
<dbReference type="GO" id="GO:0015074">
    <property type="term" value="P:DNA integration"/>
    <property type="evidence" value="ECO:0007669"/>
    <property type="project" value="InterPro"/>
</dbReference>
<sequence length="209" mass="24775">MSTVLLLRTGDKFMVNYTDFEDWMYERFSKSTIIDTLRKIRYRGKHLDLSSRESMLEFLRKERRNGSPKQKVNGYIKYLNRLLTFEGLDKIDYIPELRNNSFRKRAFATDQIQTLIVKSKGKTIEDKRNHAMILLALNTGLRRSEICNIKVEDRHNNFLTVNYGKGEKSRDVFLDDNTRKVIMDYSFIRNNNDMPYLFTTKKGKVTPGY</sequence>
<dbReference type="KEGG" id="fai:FAD_0671"/>
<dbReference type="GO" id="GO:0003677">
    <property type="term" value="F:DNA binding"/>
    <property type="evidence" value="ECO:0007669"/>
    <property type="project" value="InterPro"/>
</dbReference>
<dbReference type="EMBL" id="CP015363">
    <property type="protein sequence ID" value="ARD84580.1"/>
    <property type="molecule type" value="Genomic_DNA"/>
</dbReference>
<dbReference type="SUPFAM" id="SSF56349">
    <property type="entry name" value="DNA breaking-rejoining enzymes"/>
    <property type="match status" value="1"/>
</dbReference>
<accession>A0A1V0N341</accession>
<dbReference type="Proteomes" id="UP000192050">
    <property type="component" value="Chromosome"/>
</dbReference>
<dbReference type="Gene3D" id="1.10.443.10">
    <property type="entry name" value="Intergrase catalytic core"/>
    <property type="match status" value="1"/>
</dbReference>
<proteinExistence type="predicted"/>
<name>A0A1V0N341_9ARCH</name>